<dbReference type="STRING" id="40754.THII_2906"/>
<evidence type="ECO:0008006" key="4">
    <source>
        <dbReference type="Google" id="ProtNLM"/>
    </source>
</evidence>
<dbReference type="Pfam" id="PF10043">
    <property type="entry name" value="DUF2279"/>
    <property type="match status" value="1"/>
</dbReference>
<dbReference type="OrthoDB" id="8903620at2"/>
<evidence type="ECO:0000256" key="1">
    <source>
        <dbReference type="SAM" id="MobiDB-lite"/>
    </source>
</evidence>
<evidence type="ECO:0000313" key="2">
    <source>
        <dbReference type="EMBL" id="BAP57203.1"/>
    </source>
</evidence>
<reference evidence="2 3" key="1">
    <citation type="journal article" date="2014" name="ISME J.">
        <title>Ecophysiology of Thioploca ingrica as revealed by the complete genome sequence supplemented with proteomic evidence.</title>
        <authorList>
            <person name="Kojima H."/>
            <person name="Ogura Y."/>
            <person name="Yamamoto N."/>
            <person name="Togashi T."/>
            <person name="Mori H."/>
            <person name="Watanabe T."/>
            <person name="Nemoto F."/>
            <person name="Kurokawa K."/>
            <person name="Hayashi T."/>
            <person name="Fukui M."/>
        </authorList>
    </citation>
    <scope>NUCLEOTIDE SEQUENCE [LARGE SCALE GENOMIC DNA]</scope>
</reference>
<organism evidence="2 3">
    <name type="scientific">Thioploca ingrica</name>
    <dbReference type="NCBI Taxonomy" id="40754"/>
    <lineage>
        <taxon>Bacteria</taxon>
        <taxon>Pseudomonadati</taxon>
        <taxon>Pseudomonadota</taxon>
        <taxon>Gammaproteobacteria</taxon>
        <taxon>Thiotrichales</taxon>
        <taxon>Thiotrichaceae</taxon>
        <taxon>Thioploca</taxon>
    </lineage>
</organism>
<evidence type="ECO:0000313" key="3">
    <source>
        <dbReference type="Proteomes" id="UP000031623"/>
    </source>
</evidence>
<protein>
    <recommendedName>
        <fullName evidence="4">DUF2279 domain-containing protein</fullName>
    </recommendedName>
</protein>
<dbReference type="InterPro" id="IPR018736">
    <property type="entry name" value="DUF2279_periplasmic_lipo"/>
</dbReference>
<proteinExistence type="predicted"/>
<dbReference type="EMBL" id="AP014633">
    <property type="protein sequence ID" value="BAP57203.1"/>
    <property type="molecule type" value="Genomic_DNA"/>
</dbReference>
<dbReference type="Proteomes" id="UP000031623">
    <property type="component" value="Chromosome"/>
</dbReference>
<feature type="region of interest" description="Disordered" evidence="1">
    <location>
        <begin position="55"/>
        <end position="76"/>
    </location>
</feature>
<name>A0A090AG79_9GAMM</name>
<dbReference type="AlphaFoldDB" id="A0A090AG79"/>
<dbReference type="HOGENOM" id="CLU_069819_1_0_6"/>
<sequence length="335" mass="37795">MINYQNGFLFKILLGLFSFMMVTIANADSISRYHHRENNFSINNSLNLFQPLGLTSSSPTGSEESPSSSSPSSMTSTQTKRLIAGLLLGTTIYGYSTWWKHSNSQFRIRHEGWFGADTPNGGADKLGHAYSFYVSTRIMTKSFQWAGHSQPQAIQLAGITSAALSVGVEVLDGFTKKYGFSPEDVVMNLTGIGTGIILENYPYWDNLFDLRLKYWPSDDARRLNEYDPFTDYTGQTYLLITKASGILPLRQKKWLRYLELAVGYGTRGYQPTDGTNSQPKERNFYYGLSFNLSQLFNEVLFKQNPTSSYTQLVTEQVLEYLQMPGTALLFDNSLK</sequence>
<keyword evidence="3" id="KW-1185">Reference proteome</keyword>
<gene>
    <name evidence="2" type="ORF">THII_2906</name>
</gene>
<accession>A0A090AG79</accession>
<dbReference type="KEGG" id="tig:THII_2906"/>